<dbReference type="GO" id="GO:0030234">
    <property type="term" value="F:enzyme regulator activity"/>
    <property type="evidence" value="ECO:0007669"/>
    <property type="project" value="UniProtKB-UniRule"/>
</dbReference>
<keyword evidence="7 8" id="KW-0449">Lipoprotein</keyword>
<proteinExistence type="inferred from homology"/>
<dbReference type="InterPro" id="IPR011990">
    <property type="entry name" value="TPR-like_helical_dom_sf"/>
</dbReference>
<dbReference type="SUPFAM" id="SSF48452">
    <property type="entry name" value="TPR-like"/>
    <property type="match status" value="1"/>
</dbReference>
<accession>A0A837G2Q8</accession>
<dbReference type="Gene3D" id="1.25.40.10">
    <property type="entry name" value="Tetratricopeptide repeat domain"/>
    <property type="match status" value="1"/>
</dbReference>
<comment type="function">
    <text evidence="8">Regulator of peptidoglycan synthesis that is essential for the function of penicillin-binding protein 1A (PBP1a).</text>
</comment>
<dbReference type="InterPro" id="IPR007443">
    <property type="entry name" value="LpoA"/>
</dbReference>
<evidence type="ECO:0000256" key="8">
    <source>
        <dbReference type="HAMAP-Rule" id="MF_01890"/>
    </source>
</evidence>
<keyword evidence="1 8" id="KW-0732">Signal</keyword>
<comment type="caution">
    <text evidence="9">The sequence shown here is derived from an EMBL/GenBank/DDBJ whole genome shotgun (WGS) entry which is preliminary data.</text>
</comment>
<evidence type="ECO:0000256" key="4">
    <source>
        <dbReference type="ARBA" id="ARBA00023136"/>
    </source>
</evidence>
<gene>
    <name evidence="8" type="primary">lpoA</name>
    <name evidence="9" type="ORF">TW71_19635</name>
</gene>
<dbReference type="Gene3D" id="3.40.50.2300">
    <property type="match status" value="2"/>
</dbReference>
<dbReference type="PANTHER" id="PTHR38038">
    <property type="entry name" value="PENICILLIN-BINDING PROTEIN ACTIVATOR LPOA"/>
    <property type="match status" value="1"/>
</dbReference>
<dbReference type="InterPro" id="IPR028082">
    <property type="entry name" value="Peripla_BP_I"/>
</dbReference>
<keyword evidence="6 8" id="KW-0998">Cell outer membrane</keyword>
<dbReference type="RefSeq" id="WP_045987030.1">
    <property type="nucleotide sequence ID" value="NZ_CP063051.1"/>
</dbReference>
<dbReference type="Pfam" id="PF04348">
    <property type="entry name" value="LppC"/>
    <property type="match status" value="1"/>
</dbReference>
<dbReference type="HAMAP" id="MF_01890">
    <property type="entry name" value="LpoA"/>
    <property type="match status" value="1"/>
</dbReference>
<keyword evidence="3 8" id="KW-0573">Peptidoglycan synthesis</keyword>
<dbReference type="SUPFAM" id="SSF53822">
    <property type="entry name" value="Periplasmic binding protein-like I"/>
    <property type="match status" value="1"/>
</dbReference>
<name>A0A837G2Q8_9VIBR</name>
<evidence type="ECO:0000256" key="7">
    <source>
        <dbReference type="ARBA" id="ARBA00023288"/>
    </source>
</evidence>
<dbReference type="PANTHER" id="PTHR38038:SF1">
    <property type="entry name" value="PENICILLIN-BINDING PROTEIN ACTIVATOR LPOA"/>
    <property type="match status" value="1"/>
</dbReference>
<dbReference type="AlphaFoldDB" id="A0A837G2Q8"/>
<dbReference type="GO" id="GO:0008360">
    <property type="term" value="P:regulation of cell shape"/>
    <property type="evidence" value="ECO:0007669"/>
    <property type="project" value="UniProtKB-KW"/>
</dbReference>
<evidence type="ECO:0000313" key="9">
    <source>
        <dbReference type="EMBL" id="KJY68766.1"/>
    </source>
</evidence>
<sequence length="604" mass="67829">MAMKNQKRLSVTRLLTPVALAVTLAACSTAPSTPTYVDITLDPNQSMQTYLMRADSSEGSIQSDWLIMALKAAIESNDITQAELLIKRLGRQNLTQLQQAEWQLARADVLMKQEKYEEALSKLNFKPSWNLADEQWKDYHQTRAKLLTQQGQYFEAARELTKSSEYVGQAEQEVIAQGVWSNLNQYSQYQITQFSAEPNEAILDGWLQLAIYTKTLSSNIPQLKNTLEKWLEENPDHPAAAYTPQAISDILDLEIVKPVSTALLLPLSGKFAKQAQLIRDGFILEMMNDTKRDENANLTVIDTNTVTPEQLEQTLVEKNIDFVVGPLIKSNIEKLQQAQASFSRPLPTLALNIPDDLEPGNNTCYLALSPEQEVAQAAKHLFAQGYRYPLILAPQGRLGTRVVEAFEGEWKKYSKDKVAVNLFGDKRQLQRDINKVFGLQESQQHIAQMESLLDIPLESQPRSRRDIDAVYIVAGSSELTLIKPFIEVAVNPDTAPPKLFSNSRSNSGRQQYEDLTGVMYSDIPLLIQPNAALEAQMEQLWPKDSNAEKRLQALGMDAYLLMEQLPQMKVVQGHTLQGNTGVLSINEDCVVQREISWAEHGVAK</sequence>
<dbReference type="Gene3D" id="1.25.40.650">
    <property type="match status" value="1"/>
</dbReference>
<evidence type="ECO:0000256" key="1">
    <source>
        <dbReference type="ARBA" id="ARBA00022729"/>
    </source>
</evidence>
<comment type="subunit">
    <text evidence="8">Interacts with PBP1a.</text>
</comment>
<evidence type="ECO:0000256" key="2">
    <source>
        <dbReference type="ARBA" id="ARBA00022960"/>
    </source>
</evidence>
<protein>
    <recommendedName>
        <fullName evidence="8">Penicillin-binding protein activator LpoA</fullName>
        <shortName evidence="8">PBP activator LpoA</shortName>
    </recommendedName>
</protein>
<keyword evidence="4 8" id="KW-0472">Membrane</keyword>
<comment type="similarity">
    <text evidence="8">Belongs to the LpoA family.</text>
</comment>
<keyword evidence="5 8" id="KW-0564">Palmitate</keyword>
<dbReference type="CDD" id="cd06339">
    <property type="entry name" value="PBP1_YraM_LppC_lipoprotein-like"/>
    <property type="match status" value="1"/>
</dbReference>
<evidence type="ECO:0000256" key="3">
    <source>
        <dbReference type="ARBA" id="ARBA00022984"/>
    </source>
</evidence>
<comment type="subcellular location">
    <subcellularLocation>
        <location evidence="8">Cell outer membrane</location>
        <topology evidence="8">Lipid-anchor</topology>
        <orientation evidence="8">Periplasmic side</orientation>
    </subcellularLocation>
</comment>
<dbReference type="EMBL" id="JXXR01000021">
    <property type="protein sequence ID" value="KJY68766.1"/>
    <property type="molecule type" value="Genomic_DNA"/>
</dbReference>
<dbReference type="GO" id="GO:0009252">
    <property type="term" value="P:peptidoglycan biosynthetic process"/>
    <property type="evidence" value="ECO:0007669"/>
    <property type="project" value="UniProtKB-UniRule"/>
</dbReference>
<reference evidence="9" key="1">
    <citation type="journal article" date="2015" name="BMC Genomics">
        <title>Genome mining reveals unlocked bioactive potential of marine Gram-negative bacteria.</title>
        <authorList>
            <person name="Machado H."/>
            <person name="Sonnenschein E.C."/>
            <person name="Melchiorsen J."/>
            <person name="Gram L."/>
        </authorList>
    </citation>
    <scope>NUCLEOTIDE SEQUENCE</scope>
    <source>
        <strain evidence="9">S2052</strain>
    </source>
</reference>
<dbReference type="GO" id="GO:0031241">
    <property type="term" value="C:periplasmic side of cell outer membrane"/>
    <property type="evidence" value="ECO:0007669"/>
    <property type="project" value="UniProtKB-UniRule"/>
</dbReference>
<organism evidence="9">
    <name type="scientific">Vibrio coralliilyticus</name>
    <dbReference type="NCBI Taxonomy" id="190893"/>
    <lineage>
        <taxon>Bacteria</taxon>
        <taxon>Pseudomonadati</taxon>
        <taxon>Pseudomonadota</taxon>
        <taxon>Gammaproteobacteria</taxon>
        <taxon>Vibrionales</taxon>
        <taxon>Vibrionaceae</taxon>
        <taxon>Vibrio</taxon>
    </lineage>
</organism>
<keyword evidence="2 8" id="KW-0133">Cell shape</keyword>
<dbReference type="PROSITE" id="PS51257">
    <property type="entry name" value="PROKAR_LIPOPROTEIN"/>
    <property type="match status" value="1"/>
</dbReference>
<evidence type="ECO:0000256" key="5">
    <source>
        <dbReference type="ARBA" id="ARBA00023139"/>
    </source>
</evidence>
<evidence type="ECO:0000256" key="6">
    <source>
        <dbReference type="ARBA" id="ARBA00023237"/>
    </source>
</evidence>